<dbReference type="SFLD" id="SFLDG01140">
    <property type="entry name" value="C2.B:_Phosphomannomutase_and_P"/>
    <property type="match status" value="1"/>
</dbReference>
<reference evidence="2" key="1">
    <citation type="submission" date="2009-12" db="EMBL/GenBank/DDBJ databases">
        <title>Sequence of Clostridiales genomosp. BVAB3 str. UPII9-5.</title>
        <authorList>
            <person name="Madupu R."/>
            <person name="Durkin A.S."/>
            <person name="Torralba M."/>
            <person name="Methe B."/>
            <person name="Sutton G.G."/>
            <person name="Strausberg R.L."/>
            <person name="Nelson K.E."/>
        </authorList>
    </citation>
    <scope>NUCLEOTIDE SEQUENCE [LARGE SCALE GENOMIC DNA]</scope>
    <source>
        <strain evidence="2">W1219</strain>
    </source>
</reference>
<organism evidence="1 2">
    <name type="scientific">Bulleidia extructa W1219</name>
    <dbReference type="NCBI Taxonomy" id="679192"/>
    <lineage>
        <taxon>Bacteria</taxon>
        <taxon>Bacillati</taxon>
        <taxon>Bacillota</taxon>
        <taxon>Erysipelotrichia</taxon>
        <taxon>Erysipelotrichales</taxon>
        <taxon>Erysipelotrichaceae</taxon>
        <taxon>Bulleidia</taxon>
    </lineage>
</organism>
<sequence length="278" mass="31037">MNKKIIFLDIDGTLFSPQIGGTPESALKAIELAKKAGHKVFLCTGRSLAGATKYLHYPVDGFIFGAGSSVYVNGQHIYDNPLTKSQLKALTQPLEDLRIPYMLEAAAGVYGDETGYGYIVDYYGGNTSDRAKREKIVLENNIYRFDYLSEEENIYKMCIFLQDLRLMKDLEDRLEEPFVLTVSAFEPKRQLHIAEITNGLETKATGIQKVMDYFGLAREDTIGIGDSANDIPMLDYCGVAIAMGNASKVAKEHADFITKDILEDGIYHAFEQFHLMGE</sequence>
<dbReference type="SFLD" id="SFLDS00003">
    <property type="entry name" value="Haloacid_Dehalogenase"/>
    <property type="match status" value="1"/>
</dbReference>
<dbReference type="eggNOG" id="COG0561">
    <property type="taxonomic scope" value="Bacteria"/>
</dbReference>
<dbReference type="GO" id="GO:0016791">
    <property type="term" value="F:phosphatase activity"/>
    <property type="evidence" value="ECO:0007669"/>
    <property type="project" value="UniProtKB-ARBA"/>
</dbReference>
<keyword evidence="2" id="KW-1185">Reference proteome</keyword>
<dbReference type="OrthoDB" id="1654797at2"/>
<dbReference type="GO" id="GO:0005829">
    <property type="term" value="C:cytosol"/>
    <property type="evidence" value="ECO:0007669"/>
    <property type="project" value="TreeGrafter"/>
</dbReference>
<comment type="caution">
    <text evidence="1">The sequence shown here is derived from an EMBL/GenBank/DDBJ whole genome shotgun (WGS) entry which is preliminary data.</text>
</comment>
<dbReference type="InterPro" id="IPR000150">
    <property type="entry name" value="Cof"/>
</dbReference>
<accession>D2MMQ1</accession>
<dbReference type="PANTHER" id="PTHR10000">
    <property type="entry name" value="PHOSPHOSERINE PHOSPHATASE"/>
    <property type="match status" value="1"/>
</dbReference>
<dbReference type="Pfam" id="PF08282">
    <property type="entry name" value="Hydrolase_3"/>
    <property type="match status" value="1"/>
</dbReference>
<dbReference type="NCBIfam" id="TIGR01484">
    <property type="entry name" value="HAD-SF-IIB"/>
    <property type="match status" value="1"/>
</dbReference>
<dbReference type="Gene3D" id="3.40.50.1000">
    <property type="entry name" value="HAD superfamily/HAD-like"/>
    <property type="match status" value="1"/>
</dbReference>
<dbReference type="GO" id="GO:0000287">
    <property type="term" value="F:magnesium ion binding"/>
    <property type="evidence" value="ECO:0007669"/>
    <property type="project" value="TreeGrafter"/>
</dbReference>
<gene>
    <name evidence="1" type="ORF">HMPREF9013_1034</name>
</gene>
<dbReference type="InterPro" id="IPR006379">
    <property type="entry name" value="HAD-SF_hydro_IIB"/>
</dbReference>
<dbReference type="NCBIfam" id="TIGR00099">
    <property type="entry name" value="Cof-subfamily"/>
    <property type="match status" value="1"/>
</dbReference>
<proteinExistence type="predicted"/>
<protein>
    <submittedName>
        <fullName evidence="1">Cof-like hydrolase</fullName>
    </submittedName>
</protein>
<dbReference type="Proteomes" id="UP000005017">
    <property type="component" value="Unassembled WGS sequence"/>
</dbReference>
<dbReference type="SUPFAM" id="SSF56784">
    <property type="entry name" value="HAD-like"/>
    <property type="match status" value="1"/>
</dbReference>
<dbReference type="InterPro" id="IPR036412">
    <property type="entry name" value="HAD-like_sf"/>
</dbReference>
<evidence type="ECO:0000313" key="2">
    <source>
        <dbReference type="Proteomes" id="UP000005017"/>
    </source>
</evidence>
<dbReference type="STRING" id="679192.HMPREF9013_1034"/>
<dbReference type="Gene3D" id="3.30.1240.10">
    <property type="match status" value="1"/>
</dbReference>
<dbReference type="InterPro" id="IPR023214">
    <property type="entry name" value="HAD_sf"/>
</dbReference>
<dbReference type="RefSeq" id="WP_006626672.1">
    <property type="nucleotide sequence ID" value="NZ_ADFR01000002.1"/>
</dbReference>
<evidence type="ECO:0000313" key="1">
    <source>
        <dbReference type="EMBL" id="EFC06327.1"/>
    </source>
</evidence>
<dbReference type="PANTHER" id="PTHR10000:SF25">
    <property type="entry name" value="PHOSPHATASE YKRA-RELATED"/>
    <property type="match status" value="1"/>
</dbReference>
<keyword evidence="1" id="KW-0378">Hydrolase</keyword>
<dbReference type="EMBL" id="ADFR01000002">
    <property type="protein sequence ID" value="EFC06327.1"/>
    <property type="molecule type" value="Genomic_DNA"/>
</dbReference>
<dbReference type="AlphaFoldDB" id="D2MMQ1"/>
<name>D2MMQ1_9FIRM</name>